<evidence type="ECO:0000256" key="2">
    <source>
        <dbReference type="ARBA" id="ARBA00025743"/>
    </source>
</evidence>
<dbReference type="PANTHER" id="PTHR11260:SF564">
    <property type="entry name" value="GLUTATHIONE S-TRANSFERASE U12"/>
    <property type="match status" value="1"/>
</dbReference>
<comment type="similarity">
    <text evidence="2">Belongs to the GST superfamily. Tau family.</text>
</comment>
<gene>
    <name evidence="6" type="primary">A07p038170.1_BraROA</name>
    <name evidence="6" type="ORF">IGI04_028121</name>
</gene>
<comment type="subcellular location">
    <subcellularLocation>
        <location evidence="3">Cytoplasm</location>
        <location evidence="3">Cytosol</location>
    </subcellularLocation>
</comment>
<dbReference type="Gene3D" id="3.40.30.10">
    <property type="entry name" value="Glutaredoxin"/>
    <property type="match status" value="1"/>
</dbReference>
<organism evidence="6 7">
    <name type="scientific">Brassica rapa subsp. trilocularis</name>
    <dbReference type="NCBI Taxonomy" id="1813537"/>
    <lineage>
        <taxon>Eukaryota</taxon>
        <taxon>Viridiplantae</taxon>
        <taxon>Streptophyta</taxon>
        <taxon>Embryophyta</taxon>
        <taxon>Tracheophyta</taxon>
        <taxon>Spermatophyta</taxon>
        <taxon>Magnoliopsida</taxon>
        <taxon>eudicotyledons</taxon>
        <taxon>Gunneridae</taxon>
        <taxon>Pentapetalae</taxon>
        <taxon>rosids</taxon>
        <taxon>malvids</taxon>
        <taxon>Brassicales</taxon>
        <taxon>Brassicaceae</taxon>
        <taxon>Brassiceae</taxon>
        <taxon>Brassica</taxon>
    </lineage>
</organism>
<dbReference type="PANTHER" id="PTHR11260">
    <property type="entry name" value="GLUTATHIONE S-TRANSFERASE, GST, SUPERFAMILY, GST DOMAIN CONTAINING"/>
    <property type="match status" value="1"/>
</dbReference>
<dbReference type="PROSITE" id="PS50404">
    <property type="entry name" value="GST_NTER"/>
    <property type="match status" value="1"/>
</dbReference>
<dbReference type="InterPro" id="IPR004045">
    <property type="entry name" value="Glutathione_S-Trfase_N"/>
</dbReference>
<evidence type="ECO:0000256" key="4">
    <source>
        <dbReference type="SAM" id="MobiDB-lite"/>
    </source>
</evidence>
<keyword evidence="7" id="KW-1185">Reference proteome</keyword>
<evidence type="ECO:0000313" key="7">
    <source>
        <dbReference type="Proteomes" id="UP000823674"/>
    </source>
</evidence>
<comment type="function">
    <text evidence="3">Is involved in the conjugation of reduced glutathione to a wide number of exogenous and endogenous hydrophobic electrophiles.</text>
</comment>
<accession>A0ABQ7L409</accession>
<keyword evidence="3" id="KW-0963">Cytoplasm</keyword>
<dbReference type="InterPro" id="IPR036249">
    <property type="entry name" value="Thioredoxin-like_sf"/>
</dbReference>
<feature type="domain" description="GST N-terminal" evidence="5">
    <location>
        <begin position="33"/>
        <end position="98"/>
    </location>
</feature>
<feature type="region of interest" description="Disordered" evidence="4">
    <location>
        <begin position="1"/>
        <end position="33"/>
    </location>
</feature>
<evidence type="ECO:0000256" key="1">
    <source>
        <dbReference type="ARBA" id="ARBA00022575"/>
    </source>
</evidence>
<dbReference type="EC" id="2.5.1.18" evidence="3"/>
<name>A0ABQ7L409_BRACM</name>
<keyword evidence="1" id="KW-0216">Detoxification</keyword>
<dbReference type="SUPFAM" id="SSF52833">
    <property type="entry name" value="Thioredoxin-like"/>
    <property type="match status" value="1"/>
</dbReference>
<reference evidence="6 7" key="1">
    <citation type="submission" date="2021-03" db="EMBL/GenBank/DDBJ databases">
        <authorList>
            <person name="King G.J."/>
            <person name="Bancroft I."/>
            <person name="Baten A."/>
            <person name="Bloomfield J."/>
            <person name="Borpatragohain P."/>
            <person name="He Z."/>
            <person name="Irish N."/>
            <person name="Irwin J."/>
            <person name="Liu K."/>
            <person name="Mauleon R.P."/>
            <person name="Moore J."/>
            <person name="Morris R."/>
            <person name="Ostergaard L."/>
            <person name="Wang B."/>
            <person name="Wells R."/>
        </authorList>
    </citation>
    <scope>NUCLEOTIDE SEQUENCE [LARGE SCALE GENOMIC DNA]</scope>
    <source>
        <strain evidence="6">R-o-18</strain>
        <tissue evidence="6">Leaf</tissue>
    </source>
</reference>
<evidence type="ECO:0000259" key="5">
    <source>
        <dbReference type="PROSITE" id="PS50404"/>
    </source>
</evidence>
<dbReference type="Proteomes" id="UP000823674">
    <property type="component" value="Chromosome A07"/>
</dbReference>
<feature type="compositionally biased region" description="Polar residues" evidence="4">
    <location>
        <begin position="7"/>
        <end position="33"/>
    </location>
</feature>
<protein>
    <recommendedName>
        <fullName evidence="3">Glutathione S-transferase</fullName>
        <ecNumber evidence="3">2.5.1.18</ecNumber>
    </recommendedName>
</protein>
<proteinExistence type="inferred from homology"/>
<comment type="caution">
    <text evidence="6">The sequence shown here is derived from an EMBL/GenBank/DDBJ whole genome shotgun (WGS) entry which is preliminary data.</text>
</comment>
<comment type="catalytic activity">
    <reaction evidence="3">
        <text>RX + glutathione = an S-substituted glutathione + a halide anion + H(+)</text>
        <dbReference type="Rhea" id="RHEA:16437"/>
        <dbReference type="ChEBI" id="CHEBI:15378"/>
        <dbReference type="ChEBI" id="CHEBI:16042"/>
        <dbReference type="ChEBI" id="CHEBI:17792"/>
        <dbReference type="ChEBI" id="CHEBI:57925"/>
        <dbReference type="ChEBI" id="CHEBI:90779"/>
        <dbReference type="EC" id="2.5.1.18"/>
    </reaction>
</comment>
<dbReference type="InterPro" id="IPR045073">
    <property type="entry name" value="Omega/Tau-like"/>
</dbReference>
<evidence type="ECO:0000256" key="3">
    <source>
        <dbReference type="RuleBase" id="RU369102"/>
    </source>
</evidence>
<dbReference type="EMBL" id="JADBGQ010000009">
    <property type="protein sequence ID" value="KAG5380279.1"/>
    <property type="molecule type" value="Genomic_DNA"/>
</dbReference>
<keyword evidence="3" id="KW-0808">Transferase</keyword>
<evidence type="ECO:0000313" key="6">
    <source>
        <dbReference type="EMBL" id="KAG5380279.1"/>
    </source>
</evidence>
<sequence>MLKNKKTNNSISRDTTQINKKQKTEMAQNGSNGTVKLLGTWSSPFALRGRIALHRKSVEYEYIEEADVLKSKSDLLLKSNPIHKKVPVLKMRFGGGQN</sequence>
<dbReference type="Pfam" id="PF02798">
    <property type="entry name" value="GST_N"/>
    <property type="match status" value="1"/>
</dbReference>